<gene>
    <name evidence="3" type="ORF">ENO10_03015</name>
</gene>
<name>A0A7C2R0X3_9FLAO</name>
<organism evidence="3">
    <name type="scientific">Salinimicrobium catena</name>
    <dbReference type="NCBI Taxonomy" id="390640"/>
    <lineage>
        <taxon>Bacteria</taxon>
        <taxon>Pseudomonadati</taxon>
        <taxon>Bacteroidota</taxon>
        <taxon>Flavobacteriia</taxon>
        <taxon>Flavobacteriales</taxon>
        <taxon>Flavobacteriaceae</taxon>
        <taxon>Salinimicrobium</taxon>
    </lineage>
</organism>
<dbReference type="Pfam" id="PF00497">
    <property type="entry name" value="SBP_bac_3"/>
    <property type="match status" value="1"/>
</dbReference>
<feature type="domain" description="Solute-binding protein family 3/N-terminal" evidence="2">
    <location>
        <begin position="36"/>
        <end position="213"/>
    </location>
</feature>
<protein>
    <submittedName>
        <fullName evidence="3">Transporter substrate-binding domain-containing protein</fullName>
    </submittedName>
</protein>
<accession>A0A7C2R0X3</accession>
<evidence type="ECO:0000259" key="2">
    <source>
        <dbReference type="SMART" id="SM00062"/>
    </source>
</evidence>
<feature type="non-terminal residue" evidence="3">
    <location>
        <position position="213"/>
    </location>
</feature>
<proteinExistence type="predicted"/>
<evidence type="ECO:0000313" key="3">
    <source>
        <dbReference type="EMBL" id="HER40168.1"/>
    </source>
</evidence>
<dbReference type="EMBL" id="DSEE01000220">
    <property type="protein sequence ID" value="HER40168.1"/>
    <property type="molecule type" value="Genomic_DNA"/>
</dbReference>
<dbReference type="SUPFAM" id="SSF53850">
    <property type="entry name" value="Periplasmic binding protein-like II"/>
    <property type="match status" value="1"/>
</dbReference>
<keyword evidence="1" id="KW-0732">Signal</keyword>
<dbReference type="Proteomes" id="UP000885753">
    <property type="component" value="Unassembled WGS sequence"/>
</dbReference>
<dbReference type="PANTHER" id="PTHR35936">
    <property type="entry name" value="MEMBRANE-BOUND LYTIC MUREIN TRANSGLYCOSYLASE F"/>
    <property type="match status" value="1"/>
</dbReference>
<comment type="caution">
    <text evidence="3">The sequence shown here is derived from an EMBL/GenBank/DDBJ whole genome shotgun (WGS) entry which is preliminary data.</text>
</comment>
<dbReference type="Gene3D" id="3.40.190.10">
    <property type="entry name" value="Periplasmic binding protein-like II"/>
    <property type="match status" value="2"/>
</dbReference>
<sequence>MKNSDLYRLYYFLLFLFAFFGHSFILNAQEKDESETLRVGVYNNPPKIFINEKGEADGIFIDLLEVIAEKEDLQLRFVTGEWNELKQQLTEDEIDLLPDVAYSRKRDSLYVLNSIPVLSSWLDAYTLKDTELESLSDLQNKKVGVLKGSVQEEFFEEFAKKNLKLQYSTLTYDDYQASVEALYNKDIDVLIASRFFYFTKHVNGKITSSGIIF</sequence>
<reference evidence="3" key="1">
    <citation type="journal article" date="2020" name="mSystems">
        <title>Genome- and Community-Level Interaction Insights into Carbon Utilization and Element Cycling Functions of Hydrothermarchaeota in Hydrothermal Sediment.</title>
        <authorList>
            <person name="Zhou Z."/>
            <person name="Liu Y."/>
            <person name="Xu W."/>
            <person name="Pan J."/>
            <person name="Luo Z.H."/>
            <person name="Li M."/>
        </authorList>
    </citation>
    <scope>NUCLEOTIDE SEQUENCE [LARGE SCALE GENOMIC DNA]</scope>
    <source>
        <strain evidence="3">SpSt-1235</strain>
    </source>
</reference>
<dbReference type="InterPro" id="IPR001638">
    <property type="entry name" value="Solute-binding_3/MltF_N"/>
</dbReference>
<dbReference type="SMART" id="SM00062">
    <property type="entry name" value="PBPb"/>
    <property type="match status" value="1"/>
</dbReference>
<evidence type="ECO:0000256" key="1">
    <source>
        <dbReference type="ARBA" id="ARBA00022729"/>
    </source>
</evidence>
<dbReference type="AlphaFoldDB" id="A0A7C2R0X3"/>